<feature type="non-terminal residue" evidence="1">
    <location>
        <position position="81"/>
    </location>
</feature>
<dbReference type="EMBL" id="BART01040928">
    <property type="protein sequence ID" value="GAH21780.1"/>
    <property type="molecule type" value="Genomic_DNA"/>
</dbReference>
<sequence length="81" mass="9465">PPKPDINEILIYLKKIIEENYEMRSIGQAFEISRESARKLGVSSTTLHQKKVWEMSKYANIYLKKEPGFALPIKEKSELIR</sequence>
<gene>
    <name evidence="1" type="ORF">S01H4_66249</name>
</gene>
<evidence type="ECO:0000313" key="1">
    <source>
        <dbReference type="EMBL" id="GAH21780.1"/>
    </source>
</evidence>
<comment type="caution">
    <text evidence="1">The sequence shown here is derived from an EMBL/GenBank/DDBJ whole genome shotgun (WGS) entry which is preliminary data.</text>
</comment>
<proteinExistence type="predicted"/>
<protein>
    <submittedName>
        <fullName evidence="1">Uncharacterized protein</fullName>
    </submittedName>
</protein>
<organism evidence="1">
    <name type="scientific">marine sediment metagenome</name>
    <dbReference type="NCBI Taxonomy" id="412755"/>
    <lineage>
        <taxon>unclassified sequences</taxon>
        <taxon>metagenomes</taxon>
        <taxon>ecological metagenomes</taxon>
    </lineage>
</organism>
<feature type="non-terminal residue" evidence="1">
    <location>
        <position position="1"/>
    </location>
</feature>
<accession>X1EN38</accession>
<reference evidence="1" key="1">
    <citation type="journal article" date="2014" name="Front. Microbiol.">
        <title>High frequency of phylogenetically diverse reductive dehalogenase-homologous genes in deep subseafloor sedimentary metagenomes.</title>
        <authorList>
            <person name="Kawai M."/>
            <person name="Futagami T."/>
            <person name="Toyoda A."/>
            <person name="Takaki Y."/>
            <person name="Nishi S."/>
            <person name="Hori S."/>
            <person name="Arai W."/>
            <person name="Tsubouchi T."/>
            <person name="Morono Y."/>
            <person name="Uchiyama I."/>
            <person name="Ito T."/>
            <person name="Fujiyama A."/>
            <person name="Inagaki F."/>
            <person name="Takami H."/>
        </authorList>
    </citation>
    <scope>NUCLEOTIDE SEQUENCE</scope>
    <source>
        <strain evidence="1">Expedition CK06-06</strain>
    </source>
</reference>
<dbReference type="AlphaFoldDB" id="X1EN38"/>
<name>X1EN38_9ZZZZ</name>